<comment type="caution">
    <text evidence="2">The sequence shown here is derived from an EMBL/GenBank/DDBJ whole genome shotgun (WGS) entry which is preliminary data.</text>
</comment>
<reference evidence="2 3" key="1">
    <citation type="submission" date="2015-11" db="EMBL/GenBank/DDBJ databases">
        <title>Genomic analysis of 38 Legionella species identifies large and diverse effector repertoires.</title>
        <authorList>
            <person name="Burstein D."/>
            <person name="Amaro F."/>
            <person name="Zusman T."/>
            <person name="Lifshitz Z."/>
            <person name="Cohen O."/>
            <person name="Gilbert J.A."/>
            <person name="Pupko T."/>
            <person name="Shuman H.A."/>
            <person name="Segal G."/>
        </authorList>
    </citation>
    <scope>NUCLEOTIDE SEQUENCE [LARGE SCALE GENOMIC DNA]</scope>
    <source>
        <strain evidence="2 3">BL-540</strain>
    </source>
</reference>
<feature type="transmembrane region" description="Helical" evidence="1">
    <location>
        <begin position="262"/>
        <end position="285"/>
    </location>
</feature>
<keyword evidence="1" id="KW-0812">Transmembrane</keyword>
<keyword evidence="1" id="KW-1133">Transmembrane helix</keyword>
<proteinExistence type="predicted"/>
<name>A0A0W0VGF3_9GAMM</name>
<dbReference type="RefSeq" id="WP_058469603.1">
    <property type="nucleotide sequence ID" value="NZ_CAAAIC010000013.1"/>
</dbReference>
<feature type="transmembrane region" description="Helical" evidence="1">
    <location>
        <begin position="338"/>
        <end position="355"/>
    </location>
</feature>
<feature type="transmembrane region" description="Helical" evidence="1">
    <location>
        <begin position="231"/>
        <end position="250"/>
    </location>
</feature>
<feature type="transmembrane region" description="Helical" evidence="1">
    <location>
        <begin position="184"/>
        <end position="211"/>
    </location>
</feature>
<dbReference type="Pfam" id="PF11901">
    <property type="entry name" value="DM9"/>
    <property type="match status" value="1"/>
</dbReference>
<feature type="transmembrane region" description="Helical" evidence="1">
    <location>
        <begin position="65"/>
        <end position="85"/>
    </location>
</feature>
<accession>A0A0W0VGF3</accession>
<dbReference type="OrthoDB" id="5652013at2"/>
<dbReference type="Proteomes" id="UP000055035">
    <property type="component" value="Unassembled WGS sequence"/>
</dbReference>
<protein>
    <submittedName>
        <fullName evidence="2">Uncharacterized protein</fullName>
    </submittedName>
</protein>
<dbReference type="PATRIC" id="fig|456.5.peg.5"/>
<dbReference type="STRING" id="456.Ljor_0005"/>
<feature type="transmembrane region" description="Helical" evidence="1">
    <location>
        <begin position="152"/>
        <end position="172"/>
    </location>
</feature>
<gene>
    <name evidence="2" type="ORF">Ljor_0005</name>
</gene>
<organism evidence="2 3">
    <name type="scientific">Legionella jordanis</name>
    <dbReference type="NCBI Taxonomy" id="456"/>
    <lineage>
        <taxon>Bacteria</taxon>
        <taxon>Pseudomonadati</taxon>
        <taxon>Pseudomonadota</taxon>
        <taxon>Gammaproteobacteria</taxon>
        <taxon>Legionellales</taxon>
        <taxon>Legionellaceae</taxon>
        <taxon>Legionella</taxon>
    </lineage>
</organism>
<evidence type="ECO:0000313" key="2">
    <source>
        <dbReference type="EMBL" id="KTD19208.1"/>
    </source>
</evidence>
<keyword evidence="1" id="KW-0472">Membrane</keyword>
<evidence type="ECO:0000313" key="3">
    <source>
        <dbReference type="Proteomes" id="UP000055035"/>
    </source>
</evidence>
<feature type="transmembrane region" description="Helical" evidence="1">
    <location>
        <begin position="390"/>
        <end position="411"/>
    </location>
</feature>
<dbReference type="PANTHER" id="PTHR31649:SF1">
    <property type="entry name" value="FARNESOIC ACID O-METHYL TRANSFERASE DOMAIN-CONTAINING PROTEIN"/>
    <property type="match status" value="1"/>
</dbReference>
<dbReference type="AlphaFoldDB" id="A0A0W0VGF3"/>
<feature type="transmembrane region" description="Helical" evidence="1">
    <location>
        <begin position="115"/>
        <end position="132"/>
    </location>
</feature>
<dbReference type="PANTHER" id="PTHR31649">
    <property type="entry name" value="AGAP009604-PA"/>
    <property type="match status" value="1"/>
</dbReference>
<feature type="transmembrane region" description="Helical" evidence="1">
    <location>
        <begin position="361"/>
        <end position="383"/>
    </location>
</feature>
<dbReference type="EMBL" id="LNYJ01000001">
    <property type="protein sequence ID" value="KTD19208.1"/>
    <property type="molecule type" value="Genomic_DNA"/>
</dbReference>
<dbReference type="InterPro" id="IPR006616">
    <property type="entry name" value="DM9_repeat"/>
</dbReference>
<evidence type="ECO:0000256" key="1">
    <source>
        <dbReference type="SAM" id="Phobius"/>
    </source>
</evidence>
<feature type="transmembrane region" description="Helical" evidence="1">
    <location>
        <begin position="91"/>
        <end position="108"/>
    </location>
</feature>
<keyword evidence="3" id="KW-1185">Reference proteome</keyword>
<sequence>MKLLLYYHSDAIEILGGLSGAYQPLQQTSKINRVNCQLAFLTKIIYCHTKATVYIMIMVDSKKMMVIFFVLGLLLGFVIDIFYVLQVKTSFYYITALLFFLSYGLTYNGQHNLRLVVSSLLLALLLASPFIALDPYRDYTLQQLSNHLEQLVSFLIGFPVMAYIGHCFHYSYHRDGLQISYNSLFAAVWDSFVALAAATVFFGFAKLLIILDATLFKSVGNNVLWSIYYESFESYVLIHSTLFFVGLGIVRQQQKALHDLRYLLLRMMQFLLPLLALISVLYSILYLVSAKPISHNWLAPEALLISLVVLGIIFFNAYFQTGSRPDYRLYGLELLIKVYRICLLLLCLSLCYQILTHNILPLNFVLYLLTALLYCFFYAITVFLPHEAEIYWLITANKGIALFFLLAMLIINNPIHPFTAKMDLLYQASPVLQANSLPFSSSVNWNNQDWLVQTINNIDKNLNQEHFFWTKDPSPNSFIGGYSNHKPVYICRAVYRKGFQIAAFKDNHCLITYAGRVFPVKDYQILSVHGKTKVFWAPATGNSQMLALGAEPAAQGIRTLYACRTWYKGQLYIGKVVAGHCNIAIDRQEVLSEIHSVLSSSLPLLHSGNGM</sequence>
<feature type="transmembrane region" description="Helical" evidence="1">
    <location>
        <begin position="297"/>
        <end position="318"/>
    </location>
</feature>